<gene>
    <name evidence="3" type="ORF">CHR90_11100</name>
</gene>
<name>A0A255XQS7_9PROT</name>
<feature type="signal peptide" evidence="2">
    <location>
        <begin position="1"/>
        <end position="35"/>
    </location>
</feature>
<evidence type="ECO:0000313" key="3">
    <source>
        <dbReference type="EMBL" id="OYQ18795.1"/>
    </source>
</evidence>
<dbReference type="EMBL" id="NOXS01000032">
    <property type="protein sequence ID" value="OYQ18795.1"/>
    <property type="molecule type" value="Genomic_DNA"/>
</dbReference>
<comment type="caution">
    <text evidence="3">The sequence shown here is derived from an EMBL/GenBank/DDBJ whole genome shotgun (WGS) entry which is preliminary data.</text>
</comment>
<dbReference type="AlphaFoldDB" id="A0A255XQS7"/>
<keyword evidence="4" id="KW-1185">Reference proteome</keyword>
<feature type="chain" id="PRO_5012626435" description="Tetratricopeptide repeat protein" evidence="2">
    <location>
        <begin position="36"/>
        <end position="1118"/>
    </location>
</feature>
<dbReference type="Gene3D" id="1.25.40.10">
    <property type="entry name" value="Tetratricopeptide repeat domain"/>
    <property type="match status" value="1"/>
</dbReference>
<protein>
    <recommendedName>
        <fullName evidence="5">Tetratricopeptide repeat protein</fullName>
    </recommendedName>
</protein>
<dbReference type="OrthoDB" id="7431909at2"/>
<evidence type="ECO:0008006" key="5">
    <source>
        <dbReference type="Google" id="ProtNLM"/>
    </source>
</evidence>
<accession>A0A255XQS7</accession>
<keyword evidence="2" id="KW-0732">Signal</keyword>
<organism evidence="3 4">
    <name type="scientific">Elstera cyanobacteriorum</name>
    <dbReference type="NCBI Taxonomy" id="2022747"/>
    <lineage>
        <taxon>Bacteria</taxon>
        <taxon>Pseudomonadati</taxon>
        <taxon>Pseudomonadota</taxon>
        <taxon>Alphaproteobacteria</taxon>
        <taxon>Rhodospirillales</taxon>
        <taxon>Rhodospirillaceae</taxon>
        <taxon>Elstera</taxon>
    </lineage>
</organism>
<evidence type="ECO:0000256" key="1">
    <source>
        <dbReference type="SAM" id="MobiDB-lite"/>
    </source>
</evidence>
<proteinExistence type="predicted"/>
<dbReference type="InterPro" id="IPR011990">
    <property type="entry name" value="TPR-like_helical_dom_sf"/>
</dbReference>
<dbReference type="Proteomes" id="UP000216361">
    <property type="component" value="Unassembled WGS sequence"/>
</dbReference>
<feature type="compositionally biased region" description="Low complexity" evidence="1">
    <location>
        <begin position="305"/>
        <end position="319"/>
    </location>
</feature>
<evidence type="ECO:0000256" key="2">
    <source>
        <dbReference type="SAM" id="SignalP"/>
    </source>
</evidence>
<reference evidence="3 4" key="1">
    <citation type="submission" date="2017-07" db="EMBL/GenBank/DDBJ databases">
        <title>Elstera cyanobacteriorum sp. nov., a novel bacterium isolated from cyanobacterial aggregates in a eutrophic lake.</title>
        <authorList>
            <person name="Cai H."/>
        </authorList>
    </citation>
    <scope>NUCLEOTIDE SEQUENCE [LARGE SCALE GENOMIC DNA]</scope>
    <source>
        <strain evidence="3 4">TH019</strain>
    </source>
</reference>
<dbReference type="SUPFAM" id="SSF48452">
    <property type="entry name" value="TPR-like"/>
    <property type="match status" value="1"/>
</dbReference>
<evidence type="ECO:0000313" key="4">
    <source>
        <dbReference type="Proteomes" id="UP000216361"/>
    </source>
</evidence>
<sequence length="1118" mass="119501">MVSFFPRRAHRALLLSSVAAAVLVLGTAAPAPVWAASARSALHDGYSRLVFDFGVAPKFTASVDGNQLIVRFEAPFDGALSPAVMRGVDGYLSNPQVSADQRSVTFTLLKAVQLKTSTTERAAVIDMVEQKGQPAPVATATAPQPAAAPVAAPTALTPAPEKPAPTPVAQAAAPQAAPVVSDAPRIKVNVGDNGTFTRFVFDWPAGTNYRVTSADGVARITFDKAGQFDLADIRRRATKSIGAVDAATNGSATEFALSLPPNAKLVDRKIGTRILLDVQAPPNGPAGASKVTASLPAAAPVQVVQTPQPQPQAVAAAPAPQTPPPAPVNVPPKAPVEPLIAPPAMTPVQPITLTAVQAVDKSVTIRVPTAAPAAAYLRDDQLYLAFGAPLAADLTAVARLRSRVEPAQLQAAHGSLIRLTVPAGLIPALSREEGALVVLLRPKGSGRPDSAVTVTSDAEGGLVTLGVAQASYPISATDPDTGAIWRFIALPQTTRGIDTPRDFAQVSLPRTLAGALIVPKADTVDIRVTPSAVSIGASLSLSQIPGRPGSVKAYDFAKWKIADDAFLETRQRLMTAVTDTDDLRRPSARFDLAQFFVAQGQYADALGVLEHIARMTPALATDPALLALRGAVRVMREEGTQALPDLSDKRLDSDPEALLWRAAASAQIESWQAADDLFRRAGGIPETYPMPMRAKLALLAAEAAEKVGDARRALAYTDLLARPDAPMDARGEADFIRAKVMLKTDRRSTALPILDRLLTSDDRRIRAHVEPVWVEEALKDGRIDRLEAIDRLEKTRYAWPGGSQEYIMLKRLADLYAQGAQMSEALRTLREAVTHFPQWAEADKLRDKMTDIFVGLYDGETAGKVPPLAALALYDDYRDLTPPGPRGDAMIQRLADRLVQIDLLDRAADLLTYQIDQRLSGVEKAKVGARLAVVLLLDRRPQDAVAAIDRSDAPNLPADLQQERRRLKARAFMDAGQADRGLSAIEGDVSREGELLRAQLFSRSQNWSEAAATLTRLAGSPSDRTMTPEREGLVVNLAIATALAGEPGMVARLRADFQPLMAQTPSASAFELLTGTTRQTATIDQTALAQRFTELDIFQRAMADYRQKMQQGRLSAIN</sequence>
<feature type="region of interest" description="Disordered" evidence="1">
    <location>
        <begin position="305"/>
        <end position="326"/>
    </location>
</feature>